<name>A0ABU6XMW8_9FABA</name>
<dbReference type="SUPFAM" id="SSF52540">
    <property type="entry name" value="P-loop containing nucleoside triphosphate hydrolases"/>
    <property type="match status" value="1"/>
</dbReference>
<sequence>MVSLLKKLRPAAPSSVVVVDGDGGSDYNFEFSIAEEYQGPPLSYFIPEVPAFKLDQIPVAPIASSPPHHHSSAVVPVIQPIRKSTNATTKLQDGGDEDHKHGFVGLNLISNNSDMVEESGSCSASVSSEIFSCKAEDEEDMDDPSSTPKHVKRNSTVRFREPELNEIVVDDDYNDDEDFSDSEYESGSTTPAMNYVRPVHAVRYGKKGTCYRCLRGNRLTQREVCIVCSAKYCRKCVLRAMGSMPEGRKCVSCIGQRIDETKRRELGKFSRMLKYLLSDCEVEKIMNDEMFCEANQIPAEQIRVNGEPLERDKLMLLLTCRNPPKELKPGFYWYDKSSGLWGKEGQRPCQIISPDLDVGGNLQKNASGGNTQVTINGREITRKELWLLKFSGVKWDGPTDFWVTADGSYVEVGHRNVKGRIWDTFGAKVAWAFLSLSLPSNPETTPSEGGGKGEGGDRFSQDNNHQQKMLHKFLLVGSAKSGTCTIFKQAKHLYNVPFSENERQNIKLMIQSNLFTYLGMLLEGCEYFEEKTLLEKRNTKHDEYTSSEENSGEIIETTSYSVSPRLQGFSDWLIKYMVSGNLDTIFPDIIQNYGPMVEELWSDPAIQATYNRRHELKLLPRNAAYFLDRAVEISRIDYEPSDMDIMYAEGITLSNSITSMEFSFPVLSGDESLDHEYQHDPSMRYELIRAHPASLGAKCRLLDIFEDIDVVLFSVALTDYDEYIVESNGVVSNKMLLAKQLFENIITHSSFNNKKFLLLLTKYDLLEEKVEEASLTKCEWFCDFNPVISHNQKKGRISDHTNSPPLAQRAFQYIAMKFKTLFKSLTERKLFVSLVTGLEPDTVDEALRYAREVMAWENWDPSTINKSEITSTTIDEATTT</sequence>
<keyword evidence="6" id="KW-1185">Reference proteome</keyword>
<dbReference type="Proteomes" id="UP001341840">
    <property type="component" value="Unassembled WGS sequence"/>
</dbReference>
<evidence type="ECO:0000313" key="6">
    <source>
        <dbReference type="Proteomes" id="UP001341840"/>
    </source>
</evidence>
<dbReference type="Pfam" id="PF00503">
    <property type="entry name" value="G-alpha"/>
    <property type="match status" value="1"/>
</dbReference>
<evidence type="ECO:0000256" key="2">
    <source>
        <dbReference type="ARBA" id="ARBA00023134"/>
    </source>
</evidence>
<dbReference type="SUPFAM" id="SSF47895">
    <property type="entry name" value="Transducin (alpha subunit), insertion domain"/>
    <property type="match status" value="1"/>
</dbReference>
<dbReference type="PANTHER" id="PTHR36486:SF4">
    <property type="entry name" value="PH DOMAIN-CONTAINING PROTEIN"/>
    <property type="match status" value="1"/>
</dbReference>
<feature type="region of interest" description="Disordered" evidence="4">
    <location>
        <begin position="136"/>
        <end position="157"/>
    </location>
</feature>
<dbReference type="InterPro" id="IPR053057">
    <property type="entry name" value="XLG_GTP-binding"/>
</dbReference>
<reference evidence="5 6" key="1">
    <citation type="journal article" date="2023" name="Plants (Basel)">
        <title>Bridging the Gap: Combining Genomics and Transcriptomics Approaches to Understand Stylosanthes scabra, an Orphan Legume from the Brazilian Caatinga.</title>
        <authorList>
            <person name="Ferreira-Neto J.R.C."/>
            <person name="da Silva M.D."/>
            <person name="Binneck E."/>
            <person name="de Melo N.F."/>
            <person name="da Silva R.H."/>
            <person name="de Melo A.L.T.M."/>
            <person name="Pandolfi V."/>
            <person name="Bustamante F.O."/>
            <person name="Brasileiro-Vidal A.C."/>
            <person name="Benko-Iseppon A.M."/>
        </authorList>
    </citation>
    <scope>NUCLEOTIDE SEQUENCE [LARGE SCALE GENOMIC DNA]</scope>
    <source>
        <tissue evidence="5">Leaves</tissue>
    </source>
</reference>
<dbReference type="InterPro" id="IPR011025">
    <property type="entry name" value="GproteinA_insert"/>
</dbReference>
<evidence type="ECO:0000256" key="1">
    <source>
        <dbReference type="ARBA" id="ARBA00022741"/>
    </source>
</evidence>
<dbReference type="InterPro" id="IPR027417">
    <property type="entry name" value="P-loop_NTPase"/>
</dbReference>
<feature type="region of interest" description="Disordered" evidence="4">
    <location>
        <begin position="441"/>
        <end position="462"/>
    </location>
</feature>
<dbReference type="PANTHER" id="PTHR36486">
    <property type="entry name" value="OS01G0977800 PROTEIN"/>
    <property type="match status" value="1"/>
</dbReference>
<dbReference type="Gene3D" id="3.40.50.300">
    <property type="entry name" value="P-loop containing nucleotide triphosphate hydrolases"/>
    <property type="match status" value="1"/>
</dbReference>
<dbReference type="EMBL" id="JASCZI010212181">
    <property type="protein sequence ID" value="MED6198640.1"/>
    <property type="molecule type" value="Genomic_DNA"/>
</dbReference>
<dbReference type="Gene3D" id="1.10.400.10">
    <property type="entry name" value="GI Alpha 1, domain 2-like"/>
    <property type="match status" value="1"/>
</dbReference>
<accession>A0ABU6XMW8</accession>
<comment type="caution">
    <text evidence="5">The sequence shown here is derived from an EMBL/GenBank/DDBJ whole genome shotgun (WGS) entry which is preliminary data.</text>
</comment>
<dbReference type="SMART" id="SM00275">
    <property type="entry name" value="G_alpha"/>
    <property type="match status" value="1"/>
</dbReference>
<dbReference type="InterPro" id="IPR001019">
    <property type="entry name" value="Gprotein_alpha_su"/>
</dbReference>
<organism evidence="5 6">
    <name type="scientific">Stylosanthes scabra</name>
    <dbReference type="NCBI Taxonomy" id="79078"/>
    <lineage>
        <taxon>Eukaryota</taxon>
        <taxon>Viridiplantae</taxon>
        <taxon>Streptophyta</taxon>
        <taxon>Embryophyta</taxon>
        <taxon>Tracheophyta</taxon>
        <taxon>Spermatophyta</taxon>
        <taxon>Magnoliopsida</taxon>
        <taxon>eudicotyledons</taxon>
        <taxon>Gunneridae</taxon>
        <taxon>Pentapetalae</taxon>
        <taxon>rosids</taxon>
        <taxon>fabids</taxon>
        <taxon>Fabales</taxon>
        <taxon>Fabaceae</taxon>
        <taxon>Papilionoideae</taxon>
        <taxon>50 kb inversion clade</taxon>
        <taxon>dalbergioids sensu lato</taxon>
        <taxon>Dalbergieae</taxon>
        <taxon>Pterocarpus clade</taxon>
        <taxon>Stylosanthes</taxon>
    </lineage>
</organism>
<gene>
    <name evidence="5" type="primary">XLG2_2</name>
    <name evidence="5" type="ORF">PIB30_068403</name>
</gene>
<evidence type="ECO:0000256" key="3">
    <source>
        <dbReference type="ARBA" id="ARBA00023224"/>
    </source>
</evidence>
<evidence type="ECO:0000256" key="4">
    <source>
        <dbReference type="SAM" id="MobiDB-lite"/>
    </source>
</evidence>
<keyword evidence="2" id="KW-0342">GTP-binding</keyword>
<proteinExistence type="predicted"/>
<keyword evidence="3" id="KW-0807">Transducer</keyword>
<dbReference type="PRINTS" id="PR00318">
    <property type="entry name" value="GPROTEINA"/>
</dbReference>
<evidence type="ECO:0000313" key="5">
    <source>
        <dbReference type="EMBL" id="MED6198640.1"/>
    </source>
</evidence>
<protein>
    <submittedName>
        <fullName evidence="5">Extra-large guanine nucleotide-binding protein 2</fullName>
    </submittedName>
</protein>
<keyword evidence="1" id="KW-0547">Nucleotide-binding</keyword>
<dbReference type="PROSITE" id="PS51882">
    <property type="entry name" value="G_ALPHA"/>
    <property type="match status" value="1"/>
</dbReference>